<evidence type="ECO:0000256" key="3">
    <source>
        <dbReference type="ARBA" id="ARBA00023163"/>
    </source>
</evidence>
<dbReference type="Gene3D" id="1.10.10.60">
    <property type="entry name" value="Homeodomain-like"/>
    <property type="match status" value="2"/>
</dbReference>
<dbReference type="EMBL" id="JBEPTQ010000002">
    <property type="protein sequence ID" value="MET4725480.1"/>
    <property type="molecule type" value="Genomic_DNA"/>
</dbReference>
<dbReference type="InterPro" id="IPR018060">
    <property type="entry name" value="HTH_AraC"/>
</dbReference>
<proteinExistence type="predicted"/>
<sequence length="324" mass="36080">MGMYVSNSSESTPRMAVSASPIRPVDETLSSRPSDAALHPTVSITPSEPVKRLGIGWRWWFSESVHLPVGNRIEFRFQGSRHLLALYNEGARKSGETSIDGLCSSKLRGSEHRLTFVPAGRAYREWHEAASSAQVTFLYFDPAALHKSDEGAAGLAPRIYFEDPLVWETASKLKKAIESAETNCAPYLEALCGVLAHELSRSDHDLVREPAAVSRGGLAGWQKRVVVEYVEGHLGEQVCLLKLAELARLSVHHFCRAFKKSFGIPAYQYQVQRRMEFAKLRLADRAVSITDIALSLGYAQTSSFSSAFRKATGWTPTDYRREFE</sequence>
<dbReference type="InterPro" id="IPR050204">
    <property type="entry name" value="AraC_XylS_family_regulators"/>
</dbReference>
<dbReference type="PRINTS" id="PR00032">
    <property type="entry name" value="HTHARAC"/>
</dbReference>
<evidence type="ECO:0000256" key="2">
    <source>
        <dbReference type="ARBA" id="ARBA00023125"/>
    </source>
</evidence>
<keyword evidence="2" id="KW-0238">DNA-binding</keyword>
<comment type="caution">
    <text evidence="6">The sequence shown here is derived from an EMBL/GenBank/DDBJ whole genome shotgun (WGS) entry which is preliminary data.</text>
</comment>
<evidence type="ECO:0000256" key="1">
    <source>
        <dbReference type="ARBA" id="ARBA00023015"/>
    </source>
</evidence>
<evidence type="ECO:0000256" key="4">
    <source>
        <dbReference type="SAM" id="MobiDB-lite"/>
    </source>
</evidence>
<keyword evidence="3" id="KW-0804">Transcription</keyword>
<dbReference type="SUPFAM" id="SSF46689">
    <property type="entry name" value="Homeodomain-like"/>
    <property type="match status" value="2"/>
</dbReference>
<dbReference type="InterPro" id="IPR018062">
    <property type="entry name" value="HTH_AraC-typ_CS"/>
</dbReference>
<accession>A0ABV2S8G6</accession>
<organism evidence="6 7">
    <name type="scientific">Bradyrhizobium japonicum</name>
    <dbReference type="NCBI Taxonomy" id="375"/>
    <lineage>
        <taxon>Bacteria</taxon>
        <taxon>Pseudomonadati</taxon>
        <taxon>Pseudomonadota</taxon>
        <taxon>Alphaproteobacteria</taxon>
        <taxon>Hyphomicrobiales</taxon>
        <taxon>Nitrobacteraceae</taxon>
        <taxon>Bradyrhizobium</taxon>
    </lineage>
</organism>
<feature type="region of interest" description="Disordered" evidence="4">
    <location>
        <begin position="1"/>
        <end position="42"/>
    </location>
</feature>
<keyword evidence="7" id="KW-1185">Reference proteome</keyword>
<dbReference type="PROSITE" id="PS01124">
    <property type="entry name" value="HTH_ARAC_FAMILY_2"/>
    <property type="match status" value="1"/>
</dbReference>
<feature type="compositionally biased region" description="Polar residues" evidence="4">
    <location>
        <begin position="1"/>
        <end position="12"/>
    </location>
</feature>
<keyword evidence="1" id="KW-0805">Transcription regulation</keyword>
<dbReference type="Proteomes" id="UP001549291">
    <property type="component" value="Unassembled WGS sequence"/>
</dbReference>
<dbReference type="Pfam" id="PF12833">
    <property type="entry name" value="HTH_18"/>
    <property type="match status" value="1"/>
</dbReference>
<dbReference type="InterPro" id="IPR020449">
    <property type="entry name" value="Tscrpt_reg_AraC-type_HTH"/>
</dbReference>
<evidence type="ECO:0000313" key="6">
    <source>
        <dbReference type="EMBL" id="MET4725480.1"/>
    </source>
</evidence>
<evidence type="ECO:0000313" key="7">
    <source>
        <dbReference type="Proteomes" id="UP001549291"/>
    </source>
</evidence>
<gene>
    <name evidence="6" type="ORF">ABIF63_009586</name>
</gene>
<dbReference type="SMART" id="SM00342">
    <property type="entry name" value="HTH_ARAC"/>
    <property type="match status" value="1"/>
</dbReference>
<dbReference type="PANTHER" id="PTHR46796:SF6">
    <property type="entry name" value="ARAC SUBFAMILY"/>
    <property type="match status" value="1"/>
</dbReference>
<evidence type="ECO:0000259" key="5">
    <source>
        <dbReference type="PROSITE" id="PS01124"/>
    </source>
</evidence>
<reference evidence="6 7" key="1">
    <citation type="submission" date="2024-06" db="EMBL/GenBank/DDBJ databases">
        <title>Genomic Encyclopedia of Type Strains, Phase V (KMG-V): Genome sequencing to study the core and pangenomes of soil and plant-associated prokaryotes.</title>
        <authorList>
            <person name="Whitman W."/>
        </authorList>
    </citation>
    <scope>NUCLEOTIDE SEQUENCE [LARGE SCALE GENOMIC DNA]</scope>
    <source>
        <strain evidence="6 7">USDA 160</strain>
    </source>
</reference>
<protein>
    <submittedName>
        <fullName evidence="6">AraC family transcriptional regulator</fullName>
    </submittedName>
</protein>
<dbReference type="PANTHER" id="PTHR46796">
    <property type="entry name" value="HTH-TYPE TRANSCRIPTIONAL ACTIVATOR RHAS-RELATED"/>
    <property type="match status" value="1"/>
</dbReference>
<feature type="domain" description="HTH araC/xylS-type" evidence="5">
    <location>
        <begin position="224"/>
        <end position="322"/>
    </location>
</feature>
<dbReference type="PROSITE" id="PS00041">
    <property type="entry name" value="HTH_ARAC_FAMILY_1"/>
    <property type="match status" value="1"/>
</dbReference>
<dbReference type="InterPro" id="IPR009057">
    <property type="entry name" value="Homeodomain-like_sf"/>
</dbReference>
<name>A0ABV2S8G6_BRAJP</name>